<evidence type="ECO:0000259" key="3">
    <source>
        <dbReference type="PROSITE" id="PS51767"/>
    </source>
</evidence>
<keyword evidence="5" id="KW-1185">Reference proteome</keyword>
<dbReference type="GO" id="GO:0000324">
    <property type="term" value="C:fungal-type vacuole"/>
    <property type="evidence" value="ECO:0007669"/>
    <property type="project" value="TreeGrafter"/>
</dbReference>
<gene>
    <name evidence="4" type="ORF">HMPREF1541_08565</name>
</gene>
<dbReference type="Pfam" id="PF00026">
    <property type="entry name" value="Asp"/>
    <property type="match status" value="2"/>
</dbReference>
<dbReference type="RefSeq" id="XP_008721106.1">
    <property type="nucleotide sequence ID" value="XM_008722884.1"/>
</dbReference>
<evidence type="ECO:0000313" key="5">
    <source>
        <dbReference type="Proteomes" id="UP000030752"/>
    </source>
</evidence>
<feature type="chain" id="PRO_5004824816" description="Peptidase A1 domain-containing protein" evidence="2">
    <location>
        <begin position="19"/>
        <end position="425"/>
    </location>
</feature>
<reference evidence="4 5" key="1">
    <citation type="submission" date="2013-03" db="EMBL/GenBank/DDBJ databases">
        <title>The Genome Sequence of Phialophora europaea CBS 101466.</title>
        <authorList>
            <consortium name="The Broad Institute Genomics Platform"/>
            <person name="Cuomo C."/>
            <person name="de Hoog S."/>
            <person name="Gorbushina A."/>
            <person name="Walker B."/>
            <person name="Young S.K."/>
            <person name="Zeng Q."/>
            <person name="Gargeya S."/>
            <person name="Fitzgerald M."/>
            <person name="Haas B."/>
            <person name="Abouelleil A."/>
            <person name="Allen A.W."/>
            <person name="Alvarado L."/>
            <person name="Arachchi H.M."/>
            <person name="Berlin A.M."/>
            <person name="Chapman S.B."/>
            <person name="Gainer-Dewar J."/>
            <person name="Goldberg J."/>
            <person name="Griggs A."/>
            <person name="Gujja S."/>
            <person name="Hansen M."/>
            <person name="Howarth C."/>
            <person name="Imamovic A."/>
            <person name="Ireland A."/>
            <person name="Larimer J."/>
            <person name="McCowan C."/>
            <person name="Murphy C."/>
            <person name="Pearson M."/>
            <person name="Poon T.W."/>
            <person name="Priest M."/>
            <person name="Roberts A."/>
            <person name="Saif S."/>
            <person name="Shea T."/>
            <person name="Sisk P."/>
            <person name="Sykes S."/>
            <person name="Wortman J."/>
            <person name="Nusbaum C."/>
            <person name="Birren B."/>
        </authorList>
    </citation>
    <scope>NUCLEOTIDE SEQUENCE [LARGE SCALE GENOMIC DNA]</scope>
    <source>
        <strain evidence="4 5">CBS 101466</strain>
    </source>
</reference>
<proteinExistence type="inferred from homology"/>
<dbReference type="STRING" id="1220924.W2RKP5"/>
<evidence type="ECO:0000256" key="2">
    <source>
        <dbReference type="SAM" id="SignalP"/>
    </source>
</evidence>
<dbReference type="OrthoDB" id="15189at2759"/>
<dbReference type="GeneID" id="19975904"/>
<comment type="similarity">
    <text evidence="1">Belongs to the peptidase A1 family.</text>
</comment>
<dbReference type="InParanoid" id="W2RKP5"/>
<dbReference type="PANTHER" id="PTHR47966">
    <property type="entry name" value="BETA-SITE APP-CLEAVING ENZYME, ISOFORM A-RELATED"/>
    <property type="match status" value="1"/>
</dbReference>
<organism evidence="4 5">
    <name type="scientific">Cyphellophora europaea (strain CBS 101466)</name>
    <name type="common">Phialophora europaea</name>
    <dbReference type="NCBI Taxonomy" id="1220924"/>
    <lineage>
        <taxon>Eukaryota</taxon>
        <taxon>Fungi</taxon>
        <taxon>Dikarya</taxon>
        <taxon>Ascomycota</taxon>
        <taxon>Pezizomycotina</taxon>
        <taxon>Eurotiomycetes</taxon>
        <taxon>Chaetothyriomycetidae</taxon>
        <taxon>Chaetothyriales</taxon>
        <taxon>Cyphellophoraceae</taxon>
        <taxon>Cyphellophora</taxon>
    </lineage>
</organism>
<dbReference type="HOGENOM" id="CLU_035052_1_0_1"/>
<keyword evidence="2" id="KW-0732">Signal</keyword>
<accession>W2RKP5</accession>
<dbReference type="VEuPathDB" id="FungiDB:HMPREF1541_08565"/>
<protein>
    <recommendedName>
        <fullName evidence="3">Peptidase A1 domain-containing protein</fullName>
    </recommendedName>
</protein>
<evidence type="ECO:0000256" key="1">
    <source>
        <dbReference type="ARBA" id="ARBA00007447"/>
    </source>
</evidence>
<evidence type="ECO:0000313" key="4">
    <source>
        <dbReference type="EMBL" id="ETN36288.1"/>
    </source>
</evidence>
<dbReference type="InterPro" id="IPR001461">
    <property type="entry name" value="Aspartic_peptidase_A1"/>
</dbReference>
<feature type="domain" description="Peptidase A1" evidence="3">
    <location>
        <begin position="32"/>
        <end position="414"/>
    </location>
</feature>
<sequence length="425" mass="46138">MGLATLFAVILLATATFALQLPLYTDRYGGFYYSQVTIGNQTLKLFVDTGSPETWVIYNGTICRDSRSLALSRTRCSMLFGEPYVPSPTFEWYSGSDNETFFRYADNDYVEGTYAYDDIVVGGLVLARAPFVVATETAALPVWPASGLLGLGMDPRNRGSVNSLRGVNRQSQVAASDVLLHRPKNVVAANKQATVHNGTLITSLFNNTSLSASFGLALSRPSNITSLPAGLLTIGESADLGNRLVNATEPYVTVPLEPIRTASDPTTPSIVNYSCNVTGLVFGRDSNSFEGYRFSEEYVTTAIDSGTTLNYVSDVHAALIASRFDPPAYQFQGFWVVDCEAKPPDVGLVIGGEPFYLHPLDMVAELATRNRSTVCVSAFQPAADFGVVLGMPFLRSTYVETFRPEFVGPEAGTMWIAAREHYAAF</sequence>
<dbReference type="InterPro" id="IPR021109">
    <property type="entry name" value="Peptidase_aspartic_dom_sf"/>
</dbReference>
<name>W2RKP5_CYPE1</name>
<dbReference type="Proteomes" id="UP000030752">
    <property type="component" value="Unassembled WGS sequence"/>
</dbReference>
<dbReference type="InterPro" id="IPR033121">
    <property type="entry name" value="PEPTIDASE_A1"/>
</dbReference>
<dbReference type="GO" id="GO:0006508">
    <property type="term" value="P:proteolysis"/>
    <property type="evidence" value="ECO:0007669"/>
    <property type="project" value="InterPro"/>
</dbReference>
<dbReference type="CDD" id="cd05471">
    <property type="entry name" value="pepsin_like"/>
    <property type="match status" value="1"/>
</dbReference>
<dbReference type="EMBL" id="KB822725">
    <property type="protein sequence ID" value="ETN36288.1"/>
    <property type="molecule type" value="Genomic_DNA"/>
</dbReference>
<dbReference type="Gene3D" id="2.40.70.10">
    <property type="entry name" value="Acid Proteases"/>
    <property type="match status" value="2"/>
</dbReference>
<dbReference type="InterPro" id="IPR034164">
    <property type="entry name" value="Pepsin-like_dom"/>
</dbReference>
<dbReference type="PROSITE" id="PS51767">
    <property type="entry name" value="PEPTIDASE_A1"/>
    <property type="match status" value="1"/>
</dbReference>
<feature type="signal peptide" evidence="2">
    <location>
        <begin position="1"/>
        <end position="18"/>
    </location>
</feature>
<dbReference type="PANTHER" id="PTHR47966:SF47">
    <property type="entry name" value="ENDOPEPTIDASE, PUTATIVE (AFU_ORTHOLOGUE AFUA_3G01220)-RELATED"/>
    <property type="match status" value="1"/>
</dbReference>
<dbReference type="eggNOG" id="KOG1339">
    <property type="taxonomic scope" value="Eukaryota"/>
</dbReference>
<dbReference type="AlphaFoldDB" id="W2RKP5"/>
<dbReference type="GO" id="GO:0004190">
    <property type="term" value="F:aspartic-type endopeptidase activity"/>
    <property type="evidence" value="ECO:0007669"/>
    <property type="project" value="InterPro"/>
</dbReference>
<dbReference type="MEROPS" id="A01.A88"/>
<dbReference type="SUPFAM" id="SSF50630">
    <property type="entry name" value="Acid proteases"/>
    <property type="match status" value="1"/>
</dbReference>